<dbReference type="OMA" id="VEVIVFQ"/>
<feature type="chain" id="PRO_5017813415" evidence="1">
    <location>
        <begin position="19"/>
        <end position="265"/>
    </location>
</feature>
<evidence type="ECO:0000313" key="3">
    <source>
        <dbReference type="Proteomes" id="UP000258309"/>
    </source>
</evidence>
<reference evidence="2 3" key="1">
    <citation type="submission" date="2018-05" db="EMBL/GenBank/DDBJ databases">
        <title>Draft genome sequence of Scytalidium lignicola DSM 105466, a ubiquitous saprotrophic fungus.</title>
        <authorList>
            <person name="Buettner E."/>
            <person name="Gebauer A.M."/>
            <person name="Hofrichter M."/>
            <person name="Liers C."/>
            <person name="Kellner H."/>
        </authorList>
    </citation>
    <scope>NUCLEOTIDE SEQUENCE [LARGE SCALE GENOMIC DNA]</scope>
    <source>
        <strain evidence="2 3">DSM 105466</strain>
    </source>
</reference>
<evidence type="ECO:0000313" key="2">
    <source>
        <dbReference type="EMBL" id="RFU26260.1"/>
    </source>
</evidence>
<name>A0A3E2GYN5_SCYLI</name>
<organism evidence="2 3">
    <name type="scientific">Scytalidium lignicola</name>
    <name type="common">Hyphomycete</name>
    <dbReference type="NCBI Taxonomy" id="5539"/>
    <lineage>
        <taxon>Eukaryota</taxon>
        <taxon>Fungi</taxon>
        <taxon>Dikarya</taxon>
        <taxon>Ascomycota</taxon>
        <taxon>Pezizomycotina</taxon>
        <taxon>Leotiomycetes</taxon>
        <taxon>Leotiomycetes incertae sedis</taxon>
        <taxon>Scytalidium</taxon>
    </lineage>
</organism>
<dbReference type="Proteomes" id="UP000258309">
    <property type="component" value="Unassembled WGS sequence"/>
</dbReference>
<dbReference type="EMBL" id="NCSJ02000273">
    <property type="protein sequence ID" value="RFU26260.1"/>
    <property type="molecule type" value="Genomic_DNA"/>
</dbReference>
<feature type="non-terminal residue" evidence="2">
    <location>
        <position position="1"/>
    </location>
</feature>
<accession>A0A3E2GYN5</accession>
<dbReference type="OrthoDB" id="5496313at2759"/>
<keyword evidence="1" id="KW-0732">Signal</keyword>
<evidence type="ECO:0000256" key="1">
    <source>
        <dbReference type="SAM" id="SignalP"/>
    </source>
</evidence>
<feature type="signal peptide" evidence="1">
    <location>
        <begin position="1"/>
        <end position="18"/>
    </location>
</feature>
<feature type="non-terminal residue" evidence="2">
    <location>
        <position position="265"/>
    </location>
</feature>
<protein>
    <submittedName>
        <fullName evidence="2">Uncharacterized protein</fullName>
    </submittedName>
</protein>
<gene>
    <name evidence="2" type="ORF">B7463_g10074</name>
</gene>
<keyword evidence="3" id="KW-1185">Reference proteome</keyword>
<dbReference type="AlphaFoldDB" id="A0A3E2GYN5"/>
<comment type="caution">
    <text evidence="2">The sequence shown here is derived from an EMBL/GenBank/DDBJ whole genome shotgun (WGS) entry which is preliminary data.</text>
</comment>
<sequence>MKAFSILALSGFIASTFAAPTPISLTKNLPVVSDVADVASGPTGPIVSSFPVKRDVPVVDDAVNIVGGVPVAGSVVDNADGVVSEVAPVRRAADATRVITVLKGLRTTVISHTTIINSTVSQVNRSQSTTVIGTLVTNELNAIGTAITGVINALGPLKGTVTATTAQVTEIADLLFEIIAEISYTVFSIIQTLGIKALLNGVLVALTGIIASLLNIVESVVAGVLTLVGQLINVPGVVSVVDGVLSGLLGGILSGDLTALLPVSL</sequence>
<proteinExistence type="predicted"/>